<evidence type="ECO:0000313" key="11">
    <source>
        <dbReference type="EMBL" id="OIR09975.1"/>
    </source>
</evidence>
<dbReference type="GO" id="GO:0090529">
    <property type="term" value="P:cell septum assembly"/>
    <property type="evidence" value="ECO:0007669"/>
    <property type="project" value="InterPro"/>
</dbReference>
<comment type="subcellular location">
    <subcellularLocation>
        <location evidence="1">Membrane</location>
    </subcellularLocation>
</comment>
<dbReference type="PANTHER" id="PTHR35851:SF1">
    <property type="entry name" value="CELL DIVISION PROTEIN FTSQ"/>
    <property type="match status" value="1"/>
</dbReference>
<comment type="caution">
    <text evidence="11">The sequence shown here is derived from an EMBL/GenBank/DDBJ whole genome shotgun (WGS) entry which is preliminary data.</text>
</comment>
<keyword evidence="6" id="KW-1133">Transmembrane helix</keyword>
<dbReference type="AlphaFoldDB" id="A0A1J5SNC6"/>
<dbReference type="GO" id="GO:0016020">
    <property type="term" value="C:membrane"/>
    <property type="evidence" value="ECO:0007669"/>
    <property type="project" value="UniProtKB-SubCell"/>
</dbReference>
<reference evidence="11" key="1">
    <citation type="submission" date="2016-10" db="EMBL/GenBank/DDBJ databases">
        <title>Sequence of Gallionella enrichment culture.</title>
        <authorList>
            <person name="Poehlein A."/>
            <person name="Muehling M."/>
            <person name="Daniel R."/>
        </authorList>
    </citation>
    <scope>NUCLEOTIDE SEQUENCE</scope>
</reference>
<dbReference type="PANTHER" id="PTHR35851">
    <property type="entry name" value="CELL DIVISION PROTEIN FTSQ"/>
    <property type="match status" value="1"/>
</dbReference>
<evidence type="ECO:0000256" key="6">
    <source>
        <dbReference type="ARBA" id="ARBA00022989"/>
    </source>
</evidence>
<dbReference type="HAMAP" id="MF_00911">
    <property type="entry name" value="FtsQ_subfam"/>
    <property type="match status" value="1"/>
</dbReference>
<evidence type="ECO:0000256" key="9">
    <source>
        <dbReference type="SAM" id="MobiDB-lite"/>
    </source>
</evidence>
<keyword evidence="3" id="KW-0997">Cell inner membrane</keyword>
<evidence type="ECO:0000256" key="1">
    <source>
        <dbReference type="ARBA" id="ARBA00004370"/>
    </source>
</evidence>
<dbReference type="Gene3D" id="3.10.20.310">
    <property type="entry name" value="membrane protein fhac"/>
    <property type="match status" value="1"/>
</dbReference>
<evidence type="ECO:0000256" key="5">
    <source>
        <dbReference type="ARBA" id="ARBA00022692"/>
    </source>
</evidence>
<keyword evidence="2" id="KW-1003">Cell membrane</keyword>
<protein>
    <submittedName>
        <fullName evidence="11">Cell division protein FtsQ</fullName>
    </submittedName>
</protein>
<evidence type="ECO:0000256" key="7">
    <source>
        <dbReference type="ARBA" id="ARBA00023136"/>
    </source>
</evidence>
<dbReference type="InterPro" id="IPR045335">
    <property type="entry name" value="FtsQ_C_sf"/>
</dbReference>
<dbReference type="Pfam" id="PF03799">
    <property type="entry name" value="FtsQ_DivIB_C"/>
    <property type="match status" value="1"/>
</dbReference>
<gene>
    <name evidence="11" type="primary">ftsQ_5</name>
    <name evidence="11" type="ORF">GALL_78970</name>
</gene>
<dbReference type="Gene3D" id="3.40.50.11690">
    <property type="entry name" value="Cell division protein FtsQ/DivIB"/>
    <property type="match status" value="1"/>
</dbReference>
<dbReference type="EMBL" id="MLJW01000024">
    <property type="protein sequence ID" value="OIR09975.1"/>
    <property type="molecule type" value="Genomic_DNA"/>
</dbReference>
<name>A0A1J5SNC6_9ZZZZ</name>
<feature type="region of interest" description="Disordered" evidence="9">
    <location>
        <begin position="13"/>
        <end position="37"/>
    </location>
</feature>
<evidence type="ECO:0000256" key="8">
    <source>
        <dbReference type="ARBA" id="ARBA00023306"/>
    </source>
</evidence>
<evidence type="ECO:0000256" key="4">
    <source>
        <dbReference type="ARBA" id="ARBA00022618"/>
    </source>
</evidence>
<keyword evidence="5" id="KW-0812">Transmembrane</keyword>
<evidence type="ECO:0000256" key="3">
    <source>
        <dbReference type="ARBA" id="ARBA00022519"/>
    </source>
</evidence>
<feature type="domain" description="POTRA" evidence="10">
    <location>
        <begin position="97"/>
        <end position="165"/>
    </location>
</feature>
<proteinExistence type="inferred from homology"/>
<organism evidence="11">
    <name type="scientific">mine drainage metagenome</name>
    <dbReference type="NCBI Taxonomy" id="410659"/>
    <lineage>
        <taxon>unclassified sequences</taxon>
        <taxon>metagenomes</taxon>
        <taxon>ecological metagenomes</taxon>
    </lineage>
</organism>
<keyword evidence="8" id="KW-0131">Cell cycle</keyword>
<dbReference type="Pfam" id="PF08478">
    <property type="entry name" value="POTRA_1"/>
    <property type="match status" value="1"/>
</dbReference>
<dbReference type="InterPro" id="IPR034746">
    <property type="entry name" value="POTRA"/>
</dbReference>
<dbReference type="InterPro" id="IPR013685">
    <property type="entry name" value="POTRA_FtsQ_type"/>
</dbReference>
<keyword evidence="7" id="KW-0472">Membrane</keyword>
<dbReference type="PROSITE" id="PS51779">
    <property type="entry name" value="POTRA"/>
    <property type="match status" value="1"/>
</dbReference>
<dbReference type="InterPro" id="IPR005548">
    <property type="entry name" value="Cell_div_FtsQ/DivIB_C"/>
</dbReference>
<evidence type="ECO:0000256" key="2">
    <source>
        <dbReference type="ARBA" id="ARBA00022475"/>
    </source>
</evidence>
<sequence>MRRLSDITIQVDDRFGSPAPRHGAARPRPLPPRGQAQQIRRRISPFWLKRVRRIAAGSTLALLLAATPLWLLDSAAGQALTERAHAQIVAWSGRAGFRVQQIYVEGRHRTPTDELVAALNVKRGDPIFGIDLAAARQRLEEISWVKTATLERRLPGEVHILLTERDPVAIWQNEGHYYLVDQQGLVVSDDVRDFSALPLIVGEGAPDHAAALLAMLATEPALAKRVKAAQWVSGRRWNVTFDSTDNGIDVRLPEDDPAAAWHDLDRYEKNQQILERKIALIDMRIPDRLVLRAVGGAEENARAAMEARHKSHPGKDA</sequence>
<dbReference type="InterPro" id="IPR026579">
    <property type="entry name" value="FtsQ"/>
</dbReference>
<keyword evidence="4 11" id="KW-0132">Cell division</keyword>
<accession>A0A1J5SNC6</accession>
<evidence type="ECO:0000259" key="10">
    <source>
        <dbReference type="PROSITE" id="PS51779"/>
    </source>
</evidence>